<dbReference type="Proteomes" id="UP001204615">
    <property type="component" value="Unassembled WGS sequence"/>
</dbReference>
<evidence type="ECO:0000313" key="2">
    <source>
        <dbReference type="Proteomes" id="UP001204615"/>
    </source>
</evidence>
<gene>
    <name evidence="1" type="ORF">NC595_17910</name>
</gene>
<dbReference type="RefSeq" id="WP_253568708.1">
    <property type="nucleotide sequence ID" value="NZ_JAMZEK010000004.1"/>
</dbReference>
<proteinExistence type="predicted"/>
<dbReference type="EMBL" id="JAMZEK010000004">
    <property type="protein sequence ID" value="MCP1375929.1"/>
    <property type="molecule type" value="Genomic_DNA"/>
</dbReference>
<comment type="caution">
    <text evidence="1">The sequence shown here is derived from an EMBL/GenBank/DDBJ whole genome shotgun (WGS) entry which is preliminary data.</text>
</comment>
<evidence type="ECO:0000313" key="1">
    <source>
        <dbReference type="EMBL" id="MCP1375929.1"/>
    </source>
</evidence>
<name>A0ABT1FEW6_9GAMM</name>
<organism evidence="1 2">
    <name type="scientific">Dyella lutea</name>
    <dbReference type="NCBI Taxonomy" id="2950441"/>
    <lineage>
        <taxon>Bacteria</taxon>
        <taxon>Pseudomonadati</taxon>
        <taxon>Pseudomonadota</taxon>
        <taxon>Gammaproteobacteria</taxon>
        <taxon>Lysobacterales</taxon>
        <taxon>Rhodanobacteraceae</taxon>
        <taxon>Dyella</taxon>
    </lineage>
</organism>
<sequence length="70" mass="7824">MNAIETLLLVWAAGGVLSRTGDTLHLESRNKQLPPELKEAIRANKTELLAMLPHHELGRSNLDRSAQQLR</sequence>
<accession>A0ABT1FEW6</accession>
<reference evidence="1 2" key="1">
    <citation type="submission" date="2022-06" db="EMBL/GenBank/DDBJ databases">
        <title>Dyella sp. Sa strain:Sa Genome sequencing.</title>
        <authorList>
            <person name="Park S."/>
        </authorList>
    </citation>
    <scope>NUCLEOTIDE SEQUENCE [LARGE SCALE GENOMIC DNA]</scope>
    <source>
        <strain evidence="1 2">Sa</strain>
    </source>
</reference>
<evidence type="ECO:0008006" key="3">
    <source>
        <dbReference type="Google" id="ProtNLM"/>
    </source>
</evidence>
<protein>
    <recommendedName>
        <fullName evidence="3">TubC N-terminal docking domain-containing protein</fullName>
    </recommendedName>
</protein>
<keyword evidence="2" id="KW-1185">Reference proteome</keyword>